<dbReference type="InterPro" id="IPR036396">
    <property type="entry name" value="Cyt_P450_sf"/>
</dbReference>
<evidence type="ECO:0000256" key="4">
    <source>
        <dbReference type="ARBA" id="ARBA00022723"/>
    </source>
</evidence>
<keyword evidence="9" id="KW-1185">Reference proteome</keyword>
<evidence type="ECO:0000256" key="3">
    <source>
        <dbReference type="ARBA" id="ARBA00022617"/>
    </source>
</evidence>
<dbReference type="PRINTS" id="PR00359">
    <property type="entry name" value="BP450"/>
</dbReference>
<evidence type="ECO:0000256" key="1">
    <source>
        <dbReference type="ARBA" id="ARBA00001971"/>
    </source>
</evidence>
<keyword evidence="8" id="KW-0614">Plasmid</keyword>
<dbReference type="PANTHER" id="PTHR46696:SF4">
    <property type="entry name" value="BIOTIN BIOSYNTHESIS CYTOCHROME P450"/>
    <property type="match status" value="1"/>
</dbReference>
<name>A0ABN6BAX6_9MYCO</name>
<dbReference type="SUPFAM" id="SSF48264">
    <property type="entry name" value="Cytochrome P450"/>
    <property type="match status" value="1"/>
</dbReference>
<keyword evidence="4" id="KW-0479">Metal-binding</keyword>
<reference evidence="8 9" key="1">
    <citation type="journal article" date="2019" name="Emerg. Microbes Infect.">
        <title>Comprehensive subspecies identification of 175 nontuberculous mycobacteria species based on 7547 genomic profiles.</title>
        <authorList>
            <person name="Matsumoto Y."/>
            <person name="Kinjo T."/>
            <person name="Motooka D."/>
            <person name="Nabeya D."/>
            <person name="Jung N."/>
            <person name="Uechi K."/>
            <person name="Horii T."/>
            <person name="Iida T."/>
            <person name="Fujita J."/>
            <person name="Nakamura S."/>
        </authorList>
    </citation>
    <scope>NUCLEOTIDE SEQUENCE [LARGE SCALE GENOMIC DNA]</scope>
    <source>
        <strain evidence="8 9">JCM 12687</strain>
        <plasmid evidence="8">pJCM12687</plasmid>
    </source>
</reference>
<geneLocation type="plasmid" evidence="8 9">
    <name>pJCM12687</name>
</geneLocation>
<comment type="similarity">
    <text evidence="2">Belongs to the cytochrome P450 family.</text>
</comment>
<keyword evidence="7" id="KW-0503">Monooxygenase</keyword>
<evidence type="ECO:0000256" key="6">
    <source>
        <dbReference type="ARBA" id="ARBA00023004"/>
    </source>
</evidence>
<keyword evidence="5" id="KW-0560">Oxidoreductase</keyword>
<dbReference type="PANTHER" id="PTHR46696">
    <property type="entry name" value="P450, PUTATIVE (EUROFUNG)-RELATED"/>
    <property type="match status" value="1"/>
</dbReference>
<comment type="cofactor">
    <cofactor evidence="1">
        <name>heme</name>
        <dbReference type="ChEBI" id="CHEBI:30413"/>
    </cofactor>
</comment>
<proteinExistence type="inferred from homology"/>
<evidence type="ECO:0000313" key="8">
    <source>
        <dbReference type="EMBL" id="BBZ14820.1"/>
    </source>
</evidence>
<evidence type="ECO:0000256" key="5">
    <source>
        <dbReference type="ARBA" id="ARBA00023002"/>
    </source>
</evidence>
<accession>A0ABN6BAX6</accession>
<dbReference type="InterPro" id="IPR001128">
    <property type="entry name" value="Cyt_P450"/>
</dbReference>
<evidence type="ECO:0000256" key="7">
    <source>
        <dbReference type="ARBA" id="ARBA00023033"/>
    </source>
</evidence>
<protein>
    <recommendedName>
        <fullName evidence="10">Cytochrome P450</fullName>
    </recommendedName>
</protein>
<dbReference type="InterPro" id="IPR002397">
    <property type="entry name" value="Cyt_P450_B"/>
</dbReference>
<dbReference type="EMBL" id="AP022607">
    <property type="protein sequence ID" value="BBZ14820.1"/>
    <property type="molecule type" value="Genomic_DNA"/>
</dbReference>
<gene>
    <name evidence="8" type="ORF">MBRA_50150</name>
</gene>
<dbReference type="Gene3D" id="1.10.630.10">
    <property type="entry name" value="Cytochrome P450"/>
    <property type="match status" value="1"/>
</dbReference>
<dbReference type="Proteomes" id="UP000467379">
    <property type="component" value="Plasmid pJCM12687"/>
</dbReference>
<keyword evidence="6" id="KW-0408">Iron</keyword>
<evidence type="ECO:0008006" key="10">
    <source>
        <dbReference type="Google" id="ProtNLM"/>
    </source>
</evidence>
<organism evidence="8 9">
    <name type="scientific">Mycobacterium branderi</name>
    <dbReference type="NCBI Taxonomy" id="43348"/>
    <lineage>
        <taxon>Bacteria</taxon>
        <taxon>Bacillati</taxon>
        <taxon>Actinomycetota</taxon>
        <taxon>Actinomycetes</taxon>
        <taxon>Mycobacteriales</taxon>
        <taxon>Mycobacteriaceae</taxon>
        <taxon>Mycobacterium</taxon>
    </lineage>
</organism>
<sequence>MLGDDPPVGTLDHESVGAPLDRLDEKFCSYIEDRRREPRDDVLTALATAKYPDESIPKVIEVVRSATFLFAAGRETTAKLLGAAVQILGDRPDIQQKLRGDRSLIPSFIEEALRMESSVKATYRLARKPVTVGGVDIPAGTIVTVLVGGANRDPRRFDDPHEFRLDRRNVREHMAFVRGVHSCPGAPLARVEGRVSIERILDRIPDIKINEDKHGPAGHRRYTYEPTYMLRGLTELYLSFTAA</sequence>
<dbReference type="Pfam" id="PF00067">
    <property type="entry name" value="p450"/>
    <property type="match status" value="1"/>
</dbReference>
<evidence type="ECO:0000313" key="9">
    <source>
        <dbReference type="Proteomes" id="UP000467379"/>
    </source>
</evidence>
<keyword evidence="3" id="KW-0349">Heme</keyword>
<evidence type="ECO:0000256" key="2">
    <source>
        <dbReference type="ARBA" id="ARBA00010617"/>
    </source>
</evidence>